<comment type="caution">
    <text evidence="2">The sequence shown here is derived from an EMBL/GenBank/DDBJ whole genome shotgun (WGS) entry which is preliminary data.</text>
</comment>
<dbReference type="RefSeq" id="WP_244210205.1">
    <property type="nucleotide sequence ID" value="NZ_JBHVRE010000035.1"/>
</dbReference>
<organism evidence="2 3">
    <name type="scientific">Streptomyces bacillaris</name>
    <dbReference type="NCBI Taxonomy" id="68179"/>
    <lineage>
        <taxon>Bacteria</taxon>
        <taxon>Bacillati</taxon>
        <taxon>Actinomycetota</taxon>
        <taxon>Actinomycetes</taxon>
        <taxon>Kitasatosporales</taxon>
        <taxon>Streptomycetaceae</taxon>
        <taxon>Streptomyces</taxon>
    </lineage>
</organism>
<accession>A0ABW6DS96</accession>
<keyword evidence="1" id="KW-0812">Transmembrane</keyword>
<feature type="transmembrane region" description="Helical" evidence="1">
    <location>
        <begin position="184"/>
        <end position="207"/>
    </location>
</feature>
<proteinExistence type="predicted"/>
<feature type="transmembrane region" description="Helical" evidence="1">
    <location>
        <begin position="219"/>
        <end position="243"/>
    </location>
</feature>
<protein>
    <submittedName>
        <fullName evidence="2">Uncharacterized protein</fullName>
    </submittedName>
</protein>
<feature type="transmembrane region" description="Helical" evidence="1">
    <location>
        <begin position="44"/>
        <end position="65"/>
    </location>
</feature>
<keyword evidence="1" id="KW-1133">Transmembrane helix</keyword>
<sequence length="252" mass="25893">MSAAAGTEGIRRAGLDTPVRWVGVATGLAANVLVTFSPEPVVDLLYGFPVFGLCVMAGLFAADMIARPEPRWLRAADMTPRRIRDYVPRSLTIALAVQAVALLVLLAVAAAMASADSEGRPGRALSVTCPAGTYLLSPWPGSVHAWPILGGLALGTVACALLLRRITARSGDDDQRRIKARAAVGAWGVLVSAPLFAVSATMGLGVLSVPCQGATNGGAISALAVAVLISATTAGHCLCLLLLPQAYVKARS</sequence>
<feature type="transmembrane region" description="Helical" evidence="1">
    <location>
        <begin position="21"/>
        <end position="38"/>
    </location>
</feature>
<dbReference type="Proteomes" id="UP001598300">
    <property type="component" value="Unassembled WGS sequence"/>
</dbReference>
<reference evidence="2 3" key="1">
    <citation type="submission" date="2024-09" db="EMBL/GenBank/DDBJ databases">
        <title>The Natural Products Discovery Center: Release of the First 8490 Sequenced Strains for Exploring Actinobacteria Biosynthetic Diversity.</title>
        <authorList>
            <person name="Kalkreuter E."/>
            <person name="Kautsar S.A."/>
            <person name="Yang D."/>
            <person name="Bader C.D."/>
            <person name="Teijaro C.N."/>
            <person name="Fluegel L."/>
            <person name="Davis C.M."/>
            <person name="Simpson J.R."/>
            <person name="Lauterbach L."/>
            <person name="Steele A.D."/>
            <person name="Gui C."/>
            <person name="Meng S."/>
            <person name="Li G."/>
            <person name="Viehrig K."/>
            <person name="Ye F."/>
            <person name="Su P."/>
            <person name="Kiefer A.F."/>
            <person name="Nichols A."/>
            <person name="Cepeda A.J."/>
            <person name="Yan W."/>
            <person name="Fan B."/>
            <person name="Jiang Y."/>
            <person name="Adhikari A."/>
            <person name="Zheng C.-J."/>
            <person name="Schuster L."/>
            <person name="Cowan T.M."/>
            <person name="Smanski M.J."/>
            <person name="Chevrette M.G."/>
            <person name="De Carvalho L.P.S."/>
            <person name="Shen B."/>
        </authorList>
    </citation>
    <scope>NUCLEOTIDE SEQUENCE [LARGE SCALE GENOMIC DNA]</scope>
    <source>
        <strain evidence="2 3">NPDC058584</strain>
    </source>
</reference>
<feature type="transmembrane region" description="Helical" evidence="1">
    <location>
        <begin position="86"/>
        <end position="113"/>
    </location>
</feature>
<evidence type="ECO:0000256" key="1">
    <source>
        <dbReference type="SAM" id="Phobius"/>
    </source>
</evidence>
<keyword evidence="3" id="KW-1185">Reference proteome</keyword>
<evidence type="ECO:0000313" key="2">
    <source>
        <dbReference type="EMBL" id="MFD3956695.1"/>
    </source>
</evidence>
<gene>
    <name evidence="2" type="ORF">ACFWR3_11475</name>
</gene>
<evidence type="ECO:0000313" key="3">
    <source>
        <dbReference type="Proteomes" id="UP001598300"/>
    </source>
</evidence>
<name>A0ABW6DS96_9ACTN</name>
<dbReference type="EMBL" id="JBHXPM010000008">
    <property type="protein sequence ID" value="MFD3956695.1"/>
    <property type="molecule type" value="Genomic_DNA"/>
</dbReference>
<keyword evidence="1" id="KW-0472">Membrane</keyword>
<feature type="transmembrane region" description="Helical" evidence="1">
    <location>
        <begin position="144"/>
        <end position="163"/>
    </location>
</feature>